<protein>
    <submittedName>
        <fullName evidence="7">Matrixin family metalloprotease</fullName>
        <ecNumber evidence="7">3.4.24.-</ecNumber>
    </submittedName>
</protein>
<evidence type="ECO:0000256" key="5">
    <source>
        <dbReference type="ARBA" id="ARBA00023049"/>
    </source>
</evidence>
<dbReference type="PANTHER" id="PTHR10201">
    <property type="entry name" value="MATRIX METALLOPROTEINASE"/>
    <property type="match status" value="1"/>
</dbReference>
<feature type="domain" description="Peptidase metallopeptidase" evidence="6">
    <location>
        <begin position="85"/>
        <end position="248"/>
    </location>
</feature>
<dbReference type="InterPro" id="IPR006026">
    <property type="entry name" value="Peptidase_Metallo"/>
</dbReference>
<dbReference type="PRINTS" id="PR00138">
    <property type="entry name" value="MATRIXIN"/>
</dbReference>
<gene>
    <name evidence="7" type="ORF">SK854_37800</name>
</gene>
<dbReference type="Gene3D" id="1.10.3130.20">
    <property type="entry name" value="Phycobilisome linker domain"/>
    <property type="match status" value="1"/>
</dbReference>
<accession>A0ABU4VAE5</accession>
<dbReference type="InterPro" id="IPR002477">
    <property type="entry name" value="Peptidoglycan-bd-like"/>
</dbReference>
<dbReference type="EC" id="3.4.24.-" evidence="7"/>
<dbReference type="InterPro" id="IPR033739">
    <property type="entry name" value="M10A_MMP"/>
</dbReference>
<keyword evidence="1" id="KW-0645">Protease</keyword>
<reference evidence="7 8" key="1">
    <citation type="submission" date="2023-11" db="EMBL/GenBank/DDBJ databases">
        <title>Lentzea sokolovensis, sp. nov., Lentzea kristufkii, sp. nov., and Lentzea miocenensis, sp. nov., rare actinobacteria from Sokolov Coal Basin, Miocene lacustrine sediment, Czech Republic.</title>
        <authorList>
            <person name="Lara A."/>
            <person name="Kotroba L."/>
            <person name="Nouioui I."/>
            <person name="Neumann-Schaal M."/>
            <person name="Mast Y."/>
            <person name="Chronakova A."/>
        </authorList>
    </citation>
    <scope>NUCLEOTIDE SEQUENCE [LARGE SCALE GENOMIC DNA]</scope>
    <source>
        <strain evidence="7 8">BCCO 10_0061</strain>
    </source>
</reference>
<dbReference type="InterPro" id="IPR038255">
    <property type="entry name" value="PBS_linker_sf"/>
</dbReference>
<evidence type="ECO:0000256" key="3">
    <source>
        <dbReference type="ARBA" id="ARBA00022801"/>
    </source>
</evidence>
<evidence type="ECO:0000256" key="1">
    <source>
        <dbReference type="ARBA" id="ARBA00022670"/>
    </source>
</evidence>
<dbReference type="SMART" id="SM00235">
    <property type="entry name" value="ZnMc"/>
    <property type="match status" value="1"/>
</dbReference>
<name>A0ABU4VAE5_9PSEU</name>
<dbReference type="SUPFAM" id="SSF55486">
    <property type="entry name" value="Metalloproteases ('zincins'), catalytic domain"/>
    <property type="match status" value="1"/>
</dbReference>
<dbReference type="CDD" id="cd04278">
    <property type="entry name" value="ZnMc_MMP"/>
    <property type="match status" value="1"/>
</dbReference>
<keyword evidence="2" id="KW-0479">Metal-binding</keyword>
<dbReference type="RefSeq" id="WP_319979954.1">
    <property type="nucleotide sequence ID" value="NZ_JAXAVU010000014.1"/>
</dbReference>
<sequence length="454" mass="50505">MANHEKELAYLTRYGYLPPSRGEQADETSLVRVALTQFQEAAALPVTGEFDETTAEAVARPRCGFPDRVAVDPFTAAEPGEFVASGTRWAQAVITYRVYNTSPDLDAARQRQIVREAFHRWSAVVPLVFVEVGDGQTGDIRILFGSRAHGPEEDPAFDGPGSVLAHAFFPPPNSGELAGDIHLDEDETWREGVGAGGIDLLTVLVHEIGHSLGLHHTTTPNSTMNPFYPTPNTPMPDDRAGVRQVYRDHIWIASLYRDLLGRRFDDAGLDGWVRFLLTGAMTADGLVRGFCYSLENSERIVTQLYFKLLDRAPEPGGLMGWSDLLRRGMSRQALVAGVVESAEYQLRNPTPERFVDSLYRRLLDRAPEPGAVDGWVDLMKRGMSVRDVANGFLNSEEYTRNIVREAYERFLRRSPDPAGWDDWAGRVRAGLAHQDLAAGFLASAEYRAAVEVWW</sequence>
<dbReference type="Pfam" id="PF13946">
    <property type="entry name" value="DUF4214"/>
    <property type="match status" value="4"/>
</dbReference>
<evidence type="ECO:0000256" key="2">
    <source>
        <dbReference type="ARBA" id="ARBA00022723"/>
    </source>
</evidence>
<dbReference type="Pfam" id="PF01471">
    <property type="entry name" value="PG_binding_1"/>
    <property type="match status" value="1"/>
</dbReference>
<evidence type="ECO:0000259" key="6">
    <source>
        <dbReference type="SMART" id="SM00235"/>
    </source>
</evidence>
<evidence type="ECO:0000313" key="7">
    <source>
        <dbReference type="EMBL" id="MDX8147918.1"/>
    </source>
</evidence>
<comment type="caution">
    <text evidence="7">The sequence shown here is derived from an EMBL/GenBank/DDBJ whole genome shotgun (WGS) entry which is preliminary data.</text>
</comment>
<dbReference type="InterPro" id="IPR021190">
    <property type="entry name" value="Pept_M10A"/>
</dbReference>
<dbReference type="Gene3D" id="3.40.390.10">
    <property type="entry name" value="Collagenase (Catalytic Domain)"/>
    <property type="match status" value="1"/>
</dbReference>
<keyword evidence="5 7" id="KW-0482">Metalloprotease</keyword>
<dbReference type="InterPro" id="IPR024079">
    <property type="entry name" value="MetalloPept_cat_dom_sf"/>
</dbReference>
<dbReference type="SUPFAM" id="SSF47090">
    <property type="entry name" value="PGBD-like"/>
    <property type="match status" value="1"/>
</dbReference>
<dbReference type="InterPro" id="IPR036365">
    <property type="entry name" value="PGBD-like_sf"/>
</dbReference>
<keyword evidence="3 7" id="KW-0378">Hydrolase</keyword>
<evidence type="ECO:0000313" key="8">
    <source>
        <dbReference type="Proteomes" id="UP001285352"/>
    </source>
</evidence>
<dbReference type="GO" id="GO:0008237">
    <property type="term" value="F:metallopeptidase activity"/>
    <property type="evidence" value="ECO:0007669"/>
    <property type="project" value="UniProtKB-KW"/>
</dbReference>
<dbReference type="Proteomes" id="UP001285352">
    <property type="component" value="Unassembled WGS sequence"/>
</dbReference>
<dbReference type="PANTHER" id="PTHR10201:SF323">
    <property type="entry name" value="MATRIX METALLOPROTEINASE-21"/>
    <property type="match status" value="1"/>
</dbReference>
<dbReference type="Pfam" id="PF00413">
    <property type="entry name" value="Peptidase_M10"/>
    <property type="match status" value="1"/>
</dbReference>
<dbReference type="InterPro" id="IPR001818">
    <property type="entry name" value="Pept_M10_metallopeptidase"/>
</dbReference>
<organism evidence="7 8">
    <name type="scientific">Lentzea sokolovensis</name>
    <dbReference type="NCBI Taxonomy" id="3095429"/>
    <lineage>
        <taxon>Bacteria</taxon>
        <taxon>Bacillati</taxon>
        <taxon>Actinomycetota</taxon>
        <taxon>Actinomycetes</taxon>
        <taxon>Pseudonocardiales</taxon>
        <taxon>Pseudonocardiaceae</taxon>
        <taxon>Lentzea</taxon>
    </lineage>
</organism>
<proteinExistence type="predicted"/>
<keyword evidence="4" id="KW-0862">Zinc</keyword>
<dbReference type="InterPro" id="IPR025282">
    <property type="entry name" value="DUF4214"/>
</dbReference>
<dbReference type="EMBL" id="JAXAVU010000014">
    <property type="protein sequence ID" value="MDX8147918.1"/>
    <property type="molecule type" value="Genomic_DNA"/>
</dbReference>
<keyword evidence="8" id="KW-1185">Reference proteome</keyword>
<evidence type="ECO:0000256" key="4">
    <source>
        <dbReference type="ARBA" id="ARBA00022833"/>
    </source>
</evidence>